<organism evidence="2 3">
    <name type="scientific">Polyangium spumosum</name>
    <dbReference type="NCBI Taxonomy" id="889282"/>
    <lineage>
        <taxon>Bacteria</taxon>
        <taxon>Pseudomonadati</taxon>
        <taxon>Myxococcota</taxon>
        <taxon>Polyangia</taxon>
        <taxon>Polyangiales</taxon>
        <taxon>Polyangiaceae</taxon>
        <taxon>Polyangium</taxon>
    </lineage>
</organism>
<dbReference type="Gene3D" id="3.30.1460.10">
    <property type="match status" value="1"/>
</dbReference>
<accession>A0A6N7PML2</accession>
<protein>
    <recommendedName>
        <fullName evidence="1">TY-Chap central domain-containing protein</fullName>
    </recommendedName>
</protein>
<evidence type="ECO:0000313" key="2">
    <source>
        <dbReference type="EMBL" id="MRG93248.1"/>
    </source>
</evidence>
<comment type="caution">
    <text evidence="2">The sequence shown here is derived from an EMBL/GenBank/DDBJ whole genome shotgun (WGS) entry which is preliminary data.</text>
</comment>
<name>A0A6N7PML2_9BACT</name>
<dbReference type="OrthoDB" id="459459at2"/>
<dbReference type="Proteomes" id="UP000440224">
    <property type="component" value="Unassembled WGS sequence"/>
</dbReference>
<evidence type="ECO:0000313" key="3">
    <source>
        <dbReference type="Proteomes" id="UP000440224"/>
    </source>
</evidence>
<dbReference type="Pfam" id="PF22551">
    <property type="entry name" value="TY-Chap1"/>
    <property type="match status" value="1"/>
</dbReference>
<dbReference type="EMBL" id="WJIE01000004">
    <property type="protein sequence ID" value="MRG93248.1"/>
    <property type="molecule type" value="Genomic_DNA"/>
</dbReference>
<evidence type="ECO:0000259" key="1">
    <source>
        <dbReference type="Pfam" id="PF22551"/>
    </source>
</evidence>
<gene>
    <name evidence="2" type="ORF">GF068_15095</name>
</gene>
<reference evidence="2 3" key="1">
    <citation type="submission" date="2019-10" db="EMBL/GenBank/DDBJ databases">
        <title>A soil myxobacterium in the family Polyangiaceae.</title>
        <authorList>
            <person name="Li Y."/>
            <person name="Wang J."/>
        </authorList>
    </citation>
    <scope>NUCLEOTIDE SEQUENCE [LARGE SCALE GENOMIC DNA]</scope>
    <source>
        <strain evidence="2 3">DSM 14734</strain>
    </source>
</reference>
<dbReference type="InterPro" id="IPR054343">
    <property type="entry name" value="TY-Chap_M"/>
</dbReference>
<dbReference type="SUPFAM" id="SSF69635">
    <property type="entry name" value="Type III secretory system chaperone-like"/>
    <property type="match status" value="1"/>
</dbReference>
<dbReference type="AlphaFoldDB" id="A0A6N7PML2"/>
<sequence length="169" mass="18807">MSKDAASAARVSIARIEQTLADSPAFVRVEPRFYVVRQGTAYIYIQILPWEPDRAVVRFVAQLVRGVEMTPDLAMKLLRMNARLRFGAFGYVAQGACVVLVHTLLGGETLDPDEILAALRDMSVIADEYDDRIFEEFGGHRMQDLIDASAASSFFDGMAQPRDCDWSDA</sequence>
<feature type="domain" description="TY-Chap central" evidence="1">
    <location>
        <begin position="16"/>
        <end position="144"/>
    </location>
</feature>
<proteinExistence type="predicted"/>
<keyword evidence="3" id="KW-1185">Reference proteome</keyword>
<dbReference type="RefSeq" id="WP_153820106.1">
    <property type="nucleotide sequence ID" value="NZ_WJIE01000004.1"/>
</dbReference>